<dbReference type="AlphaFoldDB" id="D3B5E3"/>
<comment type="subcellular location">
    <subcellularLocation>
        <location evidence="1">Membrane</location>
        <topology evidence="1">Multi-pass membrane protein</topology>
    </subcellularLocation>
</comment>
<name>D3B5E3_HETP5</name>
<evidence type="ECO:0000256" key="3">
    <source>
        <dbReference type="ARBA" id="ARBA00022692"/>
    </source>
</evidence>
<keyword evidence="5 6" id="KW-0472">Membrane</keyword>
<gene>
    <name evidence="8" type="ORF">PPL_03881</name>
</gene>
<feature type="chain" id="PRO_5003041940" description="Transmembrane protein 19" evidence="7">
    <location>
        <begin position="25"/>
        <end position="332"/>
    </location>
</feature>
<evidence type="ECO:0000256" key="6">
    <source>
        <dbReference type="SAM" id="Phobius"/>
    </source>
</evidence>
<evidence type="ECO:0000256" key="4">
    <source>
        <dbReference type="ARBA" id="ARBA00022989"/>
    </source>
</evidence>
<feature type="transmembrane region" description="Helical" evidence="6">
    <location>
        <begin position="312"/>
        <end position="331"/>
    </location>
</feature>
<feature type="transmembrane region" description="Helical" evidence="6">
    <location>
        <begin position="215"/>
        <end position="238"/>
    </location>
</feature>
<evidence type="ECO:0000256" key="5">
    <source>
        <dbReference type="ARBA" id="ARBA00023136"/>
    </source>
</evidence>
<reference evidence="8 9" key="1">
    <citation type="journal article" date="2011" name="Genome Res.">
        <title>Phylogeny-wide analysis of social amoeba genomes highlights ancient origins for complex intercellular communication.</title>
        <authorList>
            <person name="Heidel A.J."/>
            <person name="Lawal H.M."/>
            <person name="Felder M."/>
            <person name="Schilde C."/>
            <person name="Helps N.R."/>
            <person name="Tunggal B."/>
            <person name="Rivero F."/>
            <person name="John U."/>
            <person name="Schleicher M."/>
            <person name="Eichinger L."/>
            <person name="Platzer M."/>
            <person name="Noegel A.A."/>
            <person name="Schaap P."/>
            <person name="Gloeckner G."/>
        </authorList>
    </citation>
    <scope>NUCLEOTIDE SEQUENCE [LARGE SCALE GENOMIC DNA]</scope>
    <source>
        <strain evidence="9">ATCC 26659 / Pp 5 / PN500</strain>
    </source>
</reference>
<feature type="transmembrane region" description="Helical" evidence="6">
    <location>
        <begin position="250"/>
        <end position="272"/>
    </location>
</feature>
<dbReference type="PANTHER" id="PTHR13353:SF5">
    <property type="entry name" value="TRANSMEMBRANE PROTEIN 19"/>
    <property type="match status" value="1"/>
</dbReference>
<evidence type="ECO:0000313" key="9">
    <source>
        <dbReference type="Proteomes" id="UP000001396"/>
    </source>
</evidence>
<keyword evidence="4 6" id="KW-1133">Transmembrane helix</keyword>
<keyword evidence="9" id="KW-1185">Reference proteome</keyword>
<dbReference type="EMBL" id="ADBJ01000017">
    <property type="protein sequence ID" value="EFA83091.1"/>
    <property type="molecule type" value="Genomic_DNA"/>
</dbReference>
<accession>D3B5E3</accession>
<evidence type="ECO:0000256" key="1">
    <source>
        <dbReference type="ARBA" id="ARBA00004141"/>
    </source>
</evidence>
<dbReference type="Pfam" id="PF01940">
    <property type="entry name" value="DUF92"/>
    <property type="match status" value="1"/>
</dbReference>
<dbReference type="InParanoid" id="D3B5E3"/>
<evidence type="ECO:0008006" key="10">
    <source>
        <dbReference type="Google" id="ProtNLM"/>
    </source>
</evidence>
<dbReference type="GeneID" id="31359368"/>
<dbReference type="RefSeq" id="XP_020435208.1">
    <property type="nucleotide sequence ID" value="XM_020574794.1"/>
</dbReference>
<proteinExistence type="inferred from homology"/>
<keyword evidence="3 6" id="KW-0812">Transmembrane</keyword>
<comment type="similarity">
    <text evidence="2">Belongs to the TMEM19 family.</text>
</comment>
<feature type="transmembrane region" description="Helical" evidence="6">
    <location>
        <begin position="75"/>
        <end position="99"/>
    </location>
</feature>
<sequence length="332" mass="36329">MNYNYILVIVILIVYCFCFEFVESSITSSSISNNANGNTVYEAVKSRILWALILATAIASRGYKKKSLSNDGAIVAWCIGVVIVVSGWIFAVLMLSFYFSSSYLTKYKSAIKKKVEEDHRDGGQRNYIQVLSNSLTGATFGLLYLLVATNSTVTYIYSSSRYLEIFLLCAALGHYAACNGDTWASELGVLNKRQPILVTTFKTVPAGTNGGISPIGTLASIVGGTFIGLSYYLCCFLLNRDWPTQSQLPIVFLGTFAGFFGSLLDSILGATLQYSGWNSKKMVVTNHPPNNPSNTDDIKHITGSDILDNHQVNFLSSFITSIICGFVGCYIF</sequence>
<dbReference type="Proteomes" id="UP000001396">
    <property type="component" value="Unassembled WGS sequence"/>
</dbReference>
<feature type="signal peptide" evidence="7">
    <location>
        <begin position="1"/>
        <end position="24"/>
    </location>
</feature>
<evidence type="ECO:0000256" key="2">
    <source>
        <dbReference type="ARBA" id="ARBA00009012"/>
    </source>
</evidence>
<dbReference type="STRING" id="670386.D3B5E3"/>
<comment type="caution">
    <text evidence="8">The sequence shown here is derived from an EMBL/GenBank/DDBJ whole genome shotgun (WGS) entry which is preliminary data.</text>
</comment>
<protein>
    <recommendedName>
        <fullName evidence="10">Transmembrane protein 19</fullName>
    </recommendedName>
</protein>
<evidence type="ECO:0000313" key="8">
    <source>
        <dbReference type="EMBL" id="EFA83091.1"/>
    </source>
</evidence>
<dbReference type="InterPro" id="IPR002794">
    <property type="entry name" value="DUF92_TMEM19"/>
</dbReference>
<feature type="transmembrane region" description="Helical" evidence="6">
    <location>
        <begin position="127"/>
        <end position="147"/>
    </location>
</feature>
<dbReference type="OMA" id="MSSFACC"/>
<organism evidence="8 9">
    <name type="scientific">Heterostelium pallidum (strain ATCC 26659 / Pp 5 / PN500)</name>
    <name type="common">Cellular slime mold</name>
    <name type="synonym">Polysphondylium pallidum</name>
    <dbReference type="NCBI Taxonomy" id="670386"/>
    <lineage>
        <taxon>Eukaryota</taxon>
        <taxon>Amoebozoa</taxon>
        <taxon>Evosea</taxon>
        <taxon>Eumycetozoa</taxon>
        <taxon>Dictyostelia</taxon>
        <taxon>Acytosteliales</taxon>
        <taxon>Acytosteliaceae</taxon>
        <taxon>Heterostelium</taxon>
    </lineage>
</organism>
<dbReference type="GO" id="GO:0016020">
    <property type="term" value="C:membrane"/>
    <property type="evidence" value="ECO:0007669"/>
    <property type="project" value="UniProtKB-SubCell"/>
</dbReference>
<dbReference type="FunCoup" id="D3B5E3">
    <property type="interactions" value="59"/>
</dbReference>
<keyword evidence="7" id="KW-0732">Signal</keyword>
<dbReference type="PANTHER" id="PTHR13353">
    <property type="entry name" value="TRANSMEMBRANE PROTEIN 19"/>
    <property type="match status" value="1"/>
</dbReference>
<evidence type="ECO:0000256" key="7">
    <source>
        <dbReference type="SAM" id="SignalP"/>
    </source>
</evidence>